<dbReference type="InterPro" id="IPR025069">
    <property type="entry name" value="Cpsf2_C"/>
</dbReference>
<comment type="subcellular location">
    <subcellularLocation>
        <location evidence="1 6">Nucleus</location>
    </subcellularLocation>
</comment>
<dbReference type="InterPro" id="IPR027075">
    <property type="entry name" value="CPSF2"/>
</dbReference>
<dbReference type="InterPro" id="IPR011108">
    <property type="entry name" value="RMMBL"/>
</dbReference>
<keyword evidence="3 6" id="KW-0507">mRNA processing</keyword>
<sequence length="792" mass="86405">MSTEDATALDAVAEGESVKAKTVERGNKVLVTPLYGVKGEQPMCYHVSIDGCNILLDCGWNDQFDVDLLAPLAAIAPTIDAVLISHPDTAHLGALPYAFGKLGMNCKVYATLPVHKMGQMYMYDHFLTRQDQCDFQETFSLDDVDTAFAAFVPVKFMQLSMLRGKGEGITVTAYAAGHTLGGAVWKIGKDAEDVVYAVDYNVRKERHLNGTAFDAIHRPALLITDACNVGRAVPNKATRDAQLTEAILSSVRKNGNVLIPIDPAGRVLELILLLEEKWAQRQLGSYQIILLTNVAYNTIDFAKSHLEWMGEGVTTAFERKRENPFDTKFLTLCHSMEELKALPAGPKVVLASFGSLEAGPARHLFAEWADNASNLVILTGQPEPGSLSEEVLQMSTKASAKKVKMELAHRVPLEGDELAEFEKSRKTSTSAKTESVKDEQMLEVEDEVADIKPVEQEAEPMDVLFGVTTVGETQDADLRRRACLTEGFTPISTPYGPMFADEVWEPTMTDYGEEISMEKFHEASQSVIGAISIEPVREVPMIEQDQAESVQEVEDEIQEVPTKLVSENREVNIRATILSVDFEGRADGKSVRTLITQTSPRRIVLVHGSITDTKALKTQLAASLPGIDIDTPSAGETVECTSASATYKIRLSDALVQKAKLRDMAGYKVGWINGIVGKALEEGGAPMLLPLSALNSNNGDGMALTSVTRDALVKKSSTQPGSVFLGDLRLSDLRQVLSQEGVPAEFAEGVLVCANGRVTVRKDGDEKLVVEGALSNEYFDIRNILYAQYQIL</sequence>
<reference evidence="8" key="1">
    <citation type="submission" date="2021-01" db="EMBL/GenBank/DDBJ databases">
        <authorList>
            <person name="Corre E."/>
            <person name="Pelletier E."/>
            <person name="Niang G."/>
            <person name="Scheremetjew M."/>
            <person name="Finn R."/>
            <person name="Kale V."/>
            <person name="Holt S."/>
            <person name="Cochrane G."/>
            <person name="Meng A."/>
            <person name="Brown T."/>
            <person name="Cohen L."/>
        </authorList>
    </citation>
    <scope>NUCLEOTIDE SEQUENCE</scope>
    <source>
        <strain evidence="8">Clade-D-RCC1621</strain>
    </source>
</reference>
<dbReference type="GO" id="GO:0005847">
    <property type="term" value="C:mRNA cleavage and polyadenylation specificity factor complex"/>
    <property type="evidence" value="ECO:0007669"/>
    <property type="project" value="InterPro"/>
</dbReference>
<dbReference type="Pfam" id="PF13299">
    <property type="entry name" value="CPSF100_C"/>
    <property type="match status" value="1"/>
</dbReference>
<dbReference type="Gene3D" id="3.60.15.10">
    <property type="entry name" value="Ribonuclease Z/Hydroxyacylglutathione hydrolase-like"/>
    <property type="match status" value="1"/>
</dbReference>
<dbReference type="SMART" id="SM01027">
    <property type="entry name" value="Beta-Casp"/>
    <property type="match status" value="1"/>
</dbReference>
<evidence type="ECO:0000256" key="1">
    <source>
        <dbReference type="ARBA" id="ARBA00004123"/>
    </source>
</evidence>
<dbReference type="Pfam" id="PF10996">
    <property type="entry name" value="Beta-Casp"/>
    <property type="match status" value="1"/>
</dbReference>
<dbReference type="Pfam" id="PF16661">
    <property type="entry name" value="Lactamase_B_6"/>
    <property type="match status" value="1"/>
</dbReference>
<dbReference type="GO" id="GO:0003723">
    <property type="term" value="F:RNA binding"/>
    <property type="evidence" value="ECO:0007669"/>
    <property type="project" value="UniProtKB-KW"/>
</dbReference>
<dbReference type="PANTHER" id="PTHR45922:SF1">
    <property type="entry name" value="CLEAVAGE AND POLYADENYLATION SPECIFICITY FACTOR SUBUNIT 2"/>
    <property type="match status" value="1"/>
</dbReference>
<evidence type="ECO:0000256" key="4">
    <source>
        <dbReference type="ARBA" id="ARBA00022884"/>
    </source>
</evidence>
<evidence type="ECO:0000259" key="7">
    <source>
        <dbReference type="SMART" id="SM01027"/>
    </source>
</evidence>
<dbReference type="GO" id="GO:0006398">
    <property type="term" value="P:mRNA 3'-end processing by stem-loop binding and cleavage"/>
    <property type="evidence" value="ECO:0007669"/>
    <property type="project" value="InterPro"/>
</dbReference>
<dbReference type="Pfam" id="PF07521">
    <property type="entry name" value="RMMBL"/>
    <property type="match status" value="1"/>
</dbReference>
<evidence type="ECO:0000256" key="3">
    <source>
        <dbReference type="ARBA" id="ARBA00022664"/>
    </source>
</evidence>
<evidence type="ECO:0000256" key="6">
    <source>
        <dbReference type="RuleBase" id="RU365006"/>
    </source>
</evidence>
<dbReference type="PANTHER" id="PTHR45922">
    <property type="entry name" value="CLEAVAGE AND POLYADENYLATION SPECIFICITY FACTOR SUBUNIT 2"/>
    <property type="match status" value="1"/>
</dbReference>
<evidence type="ECO:0000256" key="2">
    <source>
        <dbReference type="ARBA" id="ARBA00010624"/>
    </source>
</evidence>
<keyword evidence="5 6" id="KW-0539">Nucleus</keyword>
<proteinExistence type="inferred from homology"/>
<dbReference type="InterPro" id="IPR022712">
    <property type="entry name" value="Beta_Casp"/>
</dbReference>
<name>A0A7S0WC87_9CHLO</name>
<evidence type="ECO:0000313" key="8">
    <source>
        <dbReference type="EMBL" id="CAD8810891.1"/>
    </source>
</evidence>
<keyword evidence="4 6" id="KW-0694">RNA-binding</keyword>
<dbReference type="EMBL" id="HBFO01002850">
    <property type="protein sequence ID" value="CAD8810891.1"/>
    <property type="molecule type" value="Transcribed_RNA"/>
</dbReference>
<organism evidence="8">
    <name type="scientific">Ostreococcus mediterraneus</name>
    <dbReference type="NCBI Taxonomy" id="1486918"/>
    <lineage>
        <taxon>Eukaryota</taxon>
        <taxon>Viridiplantae</taxon>
        <taxon>Chlorophyta</taxon>
        <taxon>Mamiellophyceae</taxon>
        <taxon>Mamiellales</taxon>
        <taxon>Bathycoccaceae</taxon>
        <taxon>Ostreococcus</taxon>
    </lineage>
</organism>
<dbReference type="AlphaFoldDB" id="A0A7S0WC87"/>
<accession>A0A7S0WC87</accession>
<gene>
    <name evidence="8" type="ORF">OMED0930_LOCUS1985</name>
</gene>
<feature type="domain" description="Beta-Casp" evidence="7">
    <location>
        <begin position="267"/>
        <end position="391"/>
    </location>
</feature>
<dbReference type="InterPro" id="IPR001279">
    <property type="entry name" value="Metallo-B-lactamas"/>
</dbReference>
<dbReference type="FunFam" id="3.60.15.10:FF:000008">
    <property type="entry name" value="Cleavage and polyadenylation specificity factor subunit 2"/>
    <property type="match status" value="1"/>
</dbReference>
<comment type="similarity">
    <text evidence="2 6">Belongs to the metallo-beta-lactamase superfamily. RNA-metabolizing metallo-beta-lactamase-like family. CPSF2/YSH1 subfamily.</text>
</comment>
<evidence type="ECO:0000256" key="5">
    <source>
        <dbReference type="ARBA" id="ARBA00023242"/>
    </source>
</evidence>
<dbReference type="InterPro" id="IPR035639">
    <property type="entry name" value="CPSF2_MBL"/>
</dbReference>
<dbReference type="InterPro" id="IPR036866">
    <property type="entry name" value="RibonucZ/Hydroxyglut_hydro"/>
</dbReference>
<protein>
    <recommendedName>
        <fullName evidence="6">Cleavage and polyadenylation specificity factor subunit 2</fullName>
    </recommendedName>
    <alternativeName>
        <fullName evidence="6">Cleavage and polyadenylation specificity factor 100 kDa subunit</fullName>
    </alternativeName>
</protein>
<dbReference type="CDD" id="cd16293">
    <property type="entry name" value="CPSF2-like_MBL-fold"/>
    <property type="match status" value="1"/>
</dbReference>
<dbReference type="SUPFAM" id="SSF56281">
    <property type="entry name" value="Metallo-hydrolase/oxidoreductase"/>
    <property type="match status" value="1"/>
</dbReference>